<feature type="disulfide bond" evidence="5">
    <location>
        <begin position="935"/>
        <end position="947"/>
    </location>
</feature>
<evidence type="ECO:0000256" key="3">
    <source>
        <dbReference type="ARBA" id="ARBA00022837"/>
    </source>
</evidence>
<dbReference type="CDD" id="cd00112">
    <property type="entry name" value="LDLa"/>
    <property type="match status" value="2"/>
</dbReference>
<dbReference type="InterPro" id="IPR036943">
    <property type="entry name" value="FN_type2_sf"/>
</dbReference>
<feature type="disulfide bond" evidence="5">
    <location>
        <begin position="942"/>
        <end position="960"/>
    </location>
</feature>
<dbReference type="PANTHER" id="PTHR23282:SF101">
    <property type="entry name" value="MAM DOMAIN-CONTAINING PROTEIN"/>
    <property type="match status" value="1"/>
</dbReference>
<dbReference type="SMART" id="SM00137">
    <property type="entry name" value="MAM"/>
    <property type="match status" value="1"/>
</dbReference>
<dbReference type="PRINTS" id="PR00261">
    <property type="entry name" value="LDLRECEPTOR"/>
</dbReference>
<dbReference type="Gene3D" id="3.10.100.10">
    <property type="entry name" value="Mannose-Binding Protein A, subunit A"/>
    <property type="match status" value="2"/>
</dbReference>
<dbReference type="CDD" id="cd06263">
    <property type="entry name" value="MAM"/>
    <property type="match status" value="1"/>
</dbReference>
<keyword evidence="1" id="KW-0479">Metal-binding</keyword>
<dbReference type="PRINTS" id="PR00013">
    <property type="entry name" value="FNTYPEII"/>
</dbReference>
<evidence type="ECO:0000313" key="11">
    <source>
        <dbReference type="Proteomes" id="UP001163046"/>
    </source>
</evidence>
<dbReference type="PROSITE" id="PS00740">
    <property type="entry name" value="MAM_1"/>
    <property type="match status" value="1"/>
</dbReference>
<dbReference type="InterPro" id="IPR006585">
    <property type="entry name" value="FTP1"/>
</dbReference>
<dbReference type="InterPro" id="IPR000562">
    <property type="entry name" value="FN_type2_dom"/>
</dbReference>
<dbReference type="SUPFAM" id="SSF49785">
    <property type="entry name" value="Galactose-binding domain-like"/>
    <property type="match status" value="1"/>
</dbReference>
<dbReference type="SUPFAM" id="SSF57440">
    <property type="entry name" value="Kringle-like"/>
    <property type="match status" value="1"/>
</dbReference>
<dbReference type="PANTHER" id="PTHR23282">
    <property type="entry name" value="APICAL ENDOSOMAL GLYCOPROTEIN PRECURSOR"/>
    <property type="match status" value="1"/>
</dbReference>
<keyword evidence="11" id="KW-1185">Reference proteome</keyword>
<dbReference type="CDD" id="cd00037">
    <property type="entry name" value="CLECT"/>
    <property type="match status" value="2"/>
</dbReference>
<dbReference type="SMART" id="SM00192">
    <property type="entry name" value="LDLa"/>
    <property type="match status" value="2"/>
</dbReference>
<dbReference type="PROSITE" id="PS50068">
    <property type="entry name" value="LDLRA_2"/>
    <property type="match status" value="2"/>
</dbReference>
<name>A0A9W9ZIZ8_9CNID</name>
<dbReference type="Gene3D" id="4.10.400.10">
    <property type="entry name" value="Low-density Lipoprotein Receptor"/>
    <property type="match status" value="2"/>
</dbReference>
<dbReference type="Proteomes" id="UP001163046">
    <property type="component" value="Unassembled WGS sequence"/>
</dbReference>
<dbReference type="CDD" id="cd00062">
    <property type="entry name" value="FN2"/>
    <property type="match status" value="1"/>
</dbReference>
<evidence type="ECO:0000259" key="7">
    <source>
        <dbReference type="PROSITE" id="PS50041"/>
    </source>
</evidence>
<dbReference type="InterPro" id="IPR051560">
    <property type="entry name" value="MAM_domain-containing"/>
</dbReference>
<evidence type="ECO:0000256" key="6">
    <source>
        <dbReference type="PROSITE-ProRule" id="PRU00479"/>
    </source>
</evidence>
<dbReference type="SMART" id="SM00607">
    <property type="entry name" value="FTP"/>
    <property type="match status" value="1"/>
</dbReference>
<dbReference type="Gene3D" id="2.10.10.10">
    <property type="entry name" value="Fibronectin, type II, collagen-binding"/>
    <property type="match status" value="1"/>
</dbReference>
<dbReference type="InterPro" id="IPR001304">
    <property type="entry name" value="C-type_lectin-like"/>
</dbReference>
<feature type="domain" description="C-type lectin" evidence="7">
    <location>
        <begin position="93"/>
        <end position="198"/>
    </location>
</feature>
<dbReference type="InterPro" id="IPR000998">
    <property type="entry name" value="MAM_dom"/>
</dbReference>
<dbReference type="InterPro" id="IPR013806">
    <property type="entry name" value="Kringle-like"/>
</dbReference>
<dbReference type="SUPFAM" id="SSF49899">
    <property type="entry name" value="Concanavalin A-like lectins/glucanases"/>
    <property type="match status" value="3"/>
</dbReference>
<evidence type="ECO:0000259" key="9">
    <source>
        <dbReference type="PROSITE" id="PS51092"/>
    </source>
</evidence>
<dbReference type="Pfam" id="PF00059">
    <property type="entry name" value="Lectin_C"/>
    <property type="match status" value="1"/>
</dbReference>
<dbReference type="Gene3D" id="2.60.120.260">
    <property type="entry name" value="Galactose-binding domain-like"/>
    <property type="match status" value="1"/>
</dbReference>
<keyword evidence="3" id="KW-0106">Calcium</keyword>
<accession>A0A9W9ZIZ8</accession>
<dbReference type="PROSITE" id="PS50060">
    <property type="entry name" value="MAM_2"/>
    <property type="match status" value="2"/>
</dbReference>
<dbReference type="InterPro" id="IPR016186">
    <property type="entry name" value="C-type_lectin-like/link_sf"/>
</dbReference>
<feature type="domain" description="MAM" evidence="8">
    <location>
        <begin position="1244"/>
        <end position="1364"/>
    </location>
</feature>
<dbReference type="InterPro" id="IPR013320">
    <property type="entry name" value="ConA-like_dom_sf"/>
</dbReference>
<dbReference type="PROSITE" id="PS00023">
    <property type="entry name" value="FN2_1"/>
    <property type="match status" value="1"/>
</dbReference>
<dbReference type="EMBL" id="MU825921">
    <property type="protein sequence ID" value="KAJ7382532.1"/>
    <property type="molecule type" value="Genomic_DNA"/>
</dbReference>
<protein>
    <submittedName>
        <fullName evidence="10">Uncharacterized protein</fullName>
    </submittedName>
</protein>
<dbReference type="InterPro" id="IPR016187">
    <property type="entry name" value="CTDL_fold"/>
</dbReference>
<feature type="disulfide bond" evidence="5">
    <location>
        <begin position="954"/>
        <end position="969"/>
    </location>
</feature>
<dbReference type="OrthoDB" id="5987576at2759"/>
<keyword evidence="4 5" id="KW-1015">Disulfide bond</keyword>
<comment type="caution">
    <text evidence="6">Lacks conserved residue(s) required for the propagation of feature annotation.</text>
</comment>
<feature type="domain" description="C-type lectin" evidence="7">
    <location>
        <begin position="232"/>
        <end position="348"/>
    </location>
</feature>
<evidence type="ECO:0000256" key="5">
    <source>
        <dbReference type="PROSITE-ProRule" id="PRU00124"/>
    </source>
</evidence>
<sequence length="1370" mass="156336">MFAAMVSESTPTETCSTMRLSSGKCCVFPFEYNGRQYNDCTIDGTAARPWCATTSNFTRDGEWEYCELQQSWCPPGWFRLKNRCVFMNKNPPFYYDDDQGVNMWRSARKKCNEQGADLMIARDLEDINGLFFMYYTVGSLYRRQLFLGSREGYNIRWKWLNAGGVVDSALWGPGEPDIQYGRCGVIENFEKRWFNRGCGWWLSAKACKYRRRAYICETLPVNNTCEQDYALIKDHCYKIHTSPRIAWEDARWDCFSQGGYLAIIDTKEKLQGISSLLRSLKWPYIFHVGLVRDLSSWLWLDGTSVDSTLFQAGYPEVTVKEETCIAFHGYNPVIINLQCDELCGYACQSAQAVKANVAYGSFTNYSSQATGSNSSFAVDNNLKSCFSSQKEASPWLKIELVKEFFIYKVTVENTKNTSNDRPLTVSILSRNQSDIIPASVCTEKQHSPYLEYQCIPPVKGDVLYVYGPNFNTTLVLCHVTVLALESEINARGILREVWDRTKDDTKYTTRALREWNVFGRQRSLWNLIQMMDAPTNFGKYYAQKLSAYMKVTDNGYHRFHMTCDEECELWIQDIGDLEGSGGNKSERLELIKLNDMQLLNRLEWDRSPSKQTSKPTFLSRCRLYNIEVFMREKVNLDHLSVGINFPTGQDQKPMTAENLFWLKTGERHLNFSNIQFEPGNKFTAEVGSMISIAGSYRYCCQGIFCPDCDLRISITIFTKEYVINSSLPMNCRENSFNISLEADAPPGDYRIRANYSFVGEKAMKYLELGQVSVTAAVLNECSFSHGFCQWSSIALNGSSWKTGEVYQGAYLLGVSKASLESPMLPWKDSYKRTYTCLQFEYILPDTTKQTKASSLEVYVGAKDEKILLWKMRGYHGNQSSKAQISWESRKDVVVMVVLKSEAINNGIVSVVIQNVKIFTDICGIFPLIAMPGHSCSKEEFKCDNFQCVKSTQNCDGQPDCLDGSDENNCKCINSQFSCSSGECLSPEKLRDDKKDCPDGEDEKEGRGNLKDEFVCFDGKTLSWSQTCTKTKGCNDDTHFPSICGEKECPLNDLPCSKRRGVTTKEKEDTCQIPFQGPCDFQNGLCGLRNDVNSEFQWTTGIGPTPTDNTGPSFDHTTLSNEGRYLYIEASNRQAGDRARLKSGWFIKTQQLCLQFWYHMYGKEIGSLNIYIQTSDSETKAWTQQGDMGDHWIFGQIPLNPRNHQRQFRFVIEGVIEGGSSADIAIDDVTVMTGNCSEVVKQESPDCFFENGSCGWTVEQGWEIKVSKENGKFIYFKTDNAYPISKTLTTKDLQPDHGWKCLTFWYFIGEEERSHFNDRNVKLNVMAFHPGNNNNVTTLWSTAYRSDRWVYVQLPLNQTKSPFWVGKDTWY</sequence>
<dbReference type="InterPro" id="IPR008979">
    <property type="entry name" value="Galactose-bd-like_sf"/>
</dbReference>
<dbReference type="Pfam" id="PF00040">
    <property type="entry name" value="fn2"/>
    <property type="match status" value="1"/>
</dbReference>
<proteinExistence type="predicted"/>
<dbReference type="SUPFAM" id="SSF57424">
    <property type="entry name" value="LDL receptor-like module"/>
    <property type="match status" value="2"/>
</dbReference>
<evidence type="ECO:0000259" key="8">
    <source>
        <dbReference type="PROSITE" id="PS50060"/>
    </source>
</evidence>
<feature type="domain" description="MAM" evidence="8">
    <location>
        <begin position="1076"/>
        <end position="1237"/>
    </location>
</feature>
<feature type="disulfide bond" evidence="5">
    <location>
        <begin position="978"/>
        <end position="996"/>
    </location>
</feature>
<dbReference type="GO" id="GO:0016020">
    <property type="term" value="C:membrane"/>
    <property type="evidence" value="ECO:0007669"/>
    <property type="project" value="InterPro"/>
</dbReference>
<dbReference type="SMART" id="SM00059">
    <property type="entry name" value="FN2"/>
    <property type="match status" value="1"/>
</dbReference>
<evidence type="ECO:0000256" key="1">
    <source>
        <dbReference type="ARBA" id="ARBA00022723"/>
    </source>
</evidence>
<evidence type="ECO:0000256" key="2">
    <source>
        <dbReference type="ARBA" id="ARBA00022737"/>
    </source>
</evidence>
<evidence type="ECO:0000313" key="10">
    <source>
        <dbReference type="EMBL" id="KAJ7382532.1"/>
    </source>
</evidence>
<dbReference type="InterPro" id="IPR036055">
    <property type="entry name" value="LDL_receptor-like_sf"/>
</dbReference>
<feature type="disulfide bond" evidence="5">
    <location>
        <begin position="971"/>
        <end position="983"/>
    </location>
</feature>
<dbReference type="Gene3D" id="2.60.120.200">
    <property type="match status" value="3"/>
</dbReference>
<reference evidence="10" key="1">
    <citation type="submission" date="2023-01" db="EMBL/GenBank/DDBJ databases">
        <title>Genome assembly of the deep-sea coral Lophelia pertusa.</title>
        <authorList>
            <person name="Herrera S."/>
            <person name="Cordes E."/>
        </authorList>
    </citation>
    <scope>NUCLEOTIDE SEQUENCE</scope>
    <source>
        <strain evidence="10">USNM1676648</strain>
        <tissue evidence="10">Polyp</tissue>
    </source>
</reference>
<dbReference type="SUPFAM" id="SSF56436">
    <property type="entry name" value="C-type lectin-like"/>
    <property type="match status" value="2"/>
</dbReference>
<dbReference type="InterPro" id="IPR002172">
    <property type="entry name" value="LDrepeatLR_classA_rpt"/>
</dbReference>
<dbReference type="PROSITE" id="PS50041">
    <property type="entry name" value="C_TYPE_LECTIN_2"/>
    <property type="match status" value="2"/>
</dbReference>
<gene>
    <name evidence="10" type="ORF">OS493_034423</name>
</gene>
<feature type="domain" description="Fibronectin type-II" evidence="9">
    <location>
        <begin position="21"/>
        <end position="68"/>
    </location>
</feature>
<keyword evidence="2" id="KW-0677">Repeat</keyword>
<dbReference type="PRINTS" id="PR00020">
    <property type="entry name" value="MAMDOMAIN"/>
</dbReference>
<comment type="caution">
    <text evidence="10">The sequence shown here is derived from an EMBL/GenBank/DDBJ whole genome shotgun (WGS) entry which is preliminary data.</text>
</comment>
<evidence type="ECO:0000256" key="4">
    <source>
        <dbReference type="ARBA" id="ARBA00023157"/>
    </source>
</evidence>
<dbReference type="SMART" id="SM00034">
    <property type="entry name" value="CLECT"/>
    <property type="match status" value="2"/>
</dbReference>
<dbReference type="Pfam" id="PF00629">
    <property type="entry name" value="MAM"/>
    <property type="match status" value="2"/>
</dbReference>
<dbReference type="Pfam" id="PF00057">
    <property type="entry name" value="Ldl_recept_a"/>
    <property type="match status" value="1"/>
</dbReference>
<dbReference type="PROSITE" id="PS51092">
    <property type="entry name" value="FN2_2"/>
    <property type="match status" value="1"/>
</dbReference>
<dbReference type="GO" id="GO:0046872">
    <property type="term" value="F:metal ion binding"/>
    <property type="evidence" value="ECO:0007669"/>
    <property type="project" value="UniProtKB-KW"/>
</dbReference>
<organism evidence="10 11">
    <name type="scientific">Desmophyllum pertusum</name>
    <dbReference type="NCBI Taxonomy" id="174260"/>
    <lineage>
        <taxon>Eukaryota</taxon>
        <taxon>Metazoa</taxon>
        <taxon>Cnidaria</taxon>
        <taxon>Anthozoa</taxon>
        <taxon>Hexacorallia</taxon>
        <taxon>Scleractinia</taxon>
        <taxon>Caryophylliina</taxon>
        <taxon>Caryophylliidae</taxon>
        <taxon>Desmophyllum</taxon>
    </lineage>
</organism>